<evidence type="ECO:0000313" key="10">
    <source>
        <dbReference type="EMBL" id="KAE8990469.1"/>
    </source>
</evidence>
<name>A0A6A3J5F2_9STRA</name>
<keyword evidence="7" id="KW-0862">Zinc</keyword>
<dbReference type="InterPro" id="IPR000594">
    <property type="entry name" value="ThiF_NAD_FAD-bd"/>
</dbReference>
<dbReference type="InterPro" id="IPR035985">
    <property type="entry name" value="Ubiquitin-activating_enz"/>
</dbReference>
<dbReference type="PANTHER" id="PTHR10953">
    <property type="entry name" value="UBIQUITIN-ACTIVATING ENZYME E1"/>
    <property type="match status" value="1"/>
</dbReference>
<feature type="domain" description="C2H2-type" evidence="9">
    <location>
        <begin position="1249"/>
        <end position="1279"/>
    </location>
</feature>
<feature type="compositionally biased region" description="Low complexity" evidence="8">
    <location>
        <begin position="1347"/>
        <end position="1364"/>
    </location>
</feature>
<evidence type="ECO:0000256" key="6">
    <source>
        <dbReference type="ARBA" id="ARBA00044354"/>
    </source>
</evidence>
<dbReference type="GO" id="GO:0016925">
    <property type="term" value="P:protein sumoylation"/>
    <property type="evidence" value="ECO:0007669"/>
    <property type="project" value="TreeGrafter"/>
</dbReference>
<dbReference type="GO" id="GO:0019948">
    <property type="term" value="F:SUMO activating enzyme activity"/>
    <property type="evidence" value="ECO:0007669"/>
    <property type="project" value="TreeGrafter"/>
</dbReference>
<evidence type="ECO:0000256" key="8">
    <source>
        <dbReference type="SAM" id="MobiDB-lite"/>
    </source>
</evidence>
<evidence type="ECO:0000313" key="11">
    <source>
        <dbReference type="Proteomes" id="UP000435112"/>
    </source>
</evidence>
<dbReference type="InterPro" id="IPR045886">
    <property type="entry name" value="ThiF/MoeB/HesA"/>
</dbReference>
<comment type="pathway">
    <text evidence="2">Protein modification; protein sumoylation.</text>
</comment>
<dbReference type="SUPFAM" id="SSF69572">
    <property type="entry name" value="Activating enzymes of the ubiquitin-like proteins"/>
    <property type="match status" value="1"/>
</dbReference>
<gene>
    <name evidence="10" type="ORF">PR002_g21144</name>
</gene>
<evidence type="ECO:0000256" key="2">
    <source>
        <dbReference type="ARBA" id="ARBA00004718"/>
    </source>
</evidence>
<feature type="region of interest" description="Disordered" evidence="8">
    <location>
        <begin position="1590"/>
        <end position="1612"/>
    </location>
</feature>
<evidence type="ECO:0000256" key="3">
    <source>
        <dbReference type="ARBA" id="ARBA00005673"/>
    </source>
</evidence>
<comment type="caution">
    <text evidence="10">The sequence shown here is derived from an EMBL/GenBank/DDBJ whole genome shotgun (WGS) entry which is preliminary data.</text>
</comment>
<accession>A0A6A3J5F2</accession>
<dbReference type="Pfam" id="PF00612">
    <property type="entry name" value="IQ"/>
    <property type="match status" value="3"/>
</dbReference>
<dbReference type="SMART" id="SM00355">
    <property type="entry name" value="ZnF_C2H2"/>
    <property type="match status" value="2"/>
</dbReference>
<sequence length="1634" mass="184463">MRLWGVEAQKRLQSSRVLVSGLSALGSELVKNLVLAGVGVTLHDTQRASAAAAASQFFLSEGDVGSNRAEACEPRAQELNPLVRVQSLTTPLAELPDALFAQFAAVCLVGADLAAELRVDALCRAAGAAFFAARSFGFDGLVFADLGAHSFRRGAVGADAAPVTVQFPTLAQAQKVPWSSLQSARKRAPQLPPVFVKNQLLQGFKSREGVEQMSSSHEVDFIQYARQQFAANGLADDYMSPDELQALVRVADTDLVPICAIVAGILGQEVIKAISQRDEPICNYFCLDGVTGTRANHRANMSTALAAARAKTKGKRMLRNALDAYGAEDRSLSKWNARKKRALEEGKWVWKESVVNANAAIKARFDKEEVQTSLKARFVDIQAAMEEEMSSAIHVDQHGGQLLGPNHPNDSQCCWRERIGGKMHHCTNVLPVENKKRTGLQEAPPTATVAACKRFCLWHAKECGYEDHPMERSRAIEIPNELGMCLHCYEATAGTVRATLQKVPPRIGALKVPGACKTNARKELKRDAMLRLRGAKSSLDAETGRKLGPTSVCAWQREHSEINYMWRCSNRVLMHPVLRGSYLPFCGFHAPRCIQEYGNKGNKEQACPLIDRKNRYGMCRNHLEAHLSTLSFEERGGVLLIDSDFDVPGIKECRKEEVVVPLVRHPLAPKYPPPALDPNNGLNLPMETTHAVVVLPSRLPRSPLEKIVKKVRVLVETVIREVLNHPNPVSVVAKEVLWRVQFLRRAEVVATRIQRIFRGNRARRRVRLLLYEQAAMDRMKACRVLQRFVRGFLGRRRFEHEHENVHKAVPHIQRLLRGALARKHFRELLAAIRLQRNYRWYRQRLLARGFREEIAYMQALQRQADANYLEMEKQMNTFRRLRARRVLRAHIVRWKRRQEMHQQEVAERLRSLLGTVKIQRQWRRHHRYMIIKKRYGSAQRIQKRVRGWLTRHMWLGDPGLHFVTHFVSARSGFQYGKVVLEPQPSKSYSYPSWKVRTRFGALAIQRVFRGHLGRLSANARWAAMLKRWEWLGITPTDSSGQLSDAMTVGHQRYGFVLPSFAYHEDRRQHMRPTANEPVPNRGHAYKYQYILDLISDRDGKRGWSLAKEEMYKRQLREEQEWLRAEEDRPEQEAAVHPMPERAQVIEERMMKLGFQHDSKANVYQDSPKPEEEAAIANDPTRPETTPVHTKSALGPGKMSTVDDMMLFREVPTPPNSQDMQRLIYELKTLPREARREQIIHIASQRAHAYVCGHPACGKCFSSRKVARLHQSTSHEGRERLASVNPQVDQYLHSYWPQGAPWTEAERKRMVGYFGCSRAGCEKLQFRSQRELNRHHHREHGIDDDYESGSSCPTSSPPSVLSEEVVSTKRSTTSRRAIWLGAYVVCRSLEAKLGIAPAALTNPKPCSVHDKPVQLCTACFLHQLRPAFPFRLYSAMAVRKQVDTGNGPLRIEAETPPGASEDEEFMVFRDDDDEFCPAVNIWGVYSLGAPPKRKEKDKVILPGGPLSSVLYLKVSTICRDAVGEAWMFGHVLAHRKRAGAKVVGQDGDENEVVPDKARGLVFALLSQIVGSASSSKNVFYRKYVSRAGDSGDVISSSSTTATATSTGKKGNALARNLFCRPSHTPETSHQRQDED</sequence>
<dbReference type="PROSITE" id="PS00028">
    <property type="entry name" value="ZINC_FINGER_C2H2_1"/>
    <property type="match status" value="1"/>
</dbReference>
<comment type="subcellular location">
    <subcellularLocation>
        <location evidence="1">Nucleus</location>
    </subcellularLocation>
</comment>
<proteinExistence type="inferred from homology"/>
<keyword evidence="5" id="KW-0539">Nucleus</keyword>
<dbReference type="PRINTS" id="PR01849">
    <property type="entry name" value="UBIQUITINACT"/>
</dbReference>
<dbReference type="GO" id="GO:0031510">
    <property type="term" value="C:SUMO activating enzyme complex"/>
    <property type="evidence" value="ECO:0007669"/>
    <property type="project" value="TreeGrafter"/>
</dbReference>
<evidence type="ECO:0000256" key="1">
    <source>
        <dbReference type="ARBA" id="ARBA00004123"/>
    </source>
</evidence>
<keyword evidence="7" id="KW-0863">Zinc-finger</keyword>
<dbReference type="OrthoDB" id="165414at2759"/>
<dbReference type="PROSITE" id="PS50157">
    <property type="entry name" value="ZINC_FINGER_C2H2_2"/>
    <property type="match status" value="1"/>
</dbReference>
<evidence type="ECO:0000256" key="4">
    <source>
        <dbReference type="ARBA" id="ARBA00022786"/>
    </source>
</evidence>
<dbReference type="Gene3D" id="1.20.5.190">
    <property type="match status" value="1"/>
</dbReference>
<dbReference type="GO" id="GO:0005737">
    <property type="term" value="C:cytoplasm"/>
    <property type="evidence" value="ECO:0007669"/>
    <property type="project" value="TreeGrafter"/>
</dbReference>
<feature type="compositionally biased region" description="Low complexity" evidence="8">
    <location>
        <begin position="1594"/>
        <end position="1605"/>
    </location>
</feature>
<comment type="similarity">
    <text evidence="3">Belongs to the ubiquitin-activating E1 family.</text>
</comment>
<keyword evidence="4" id="KW-0833">Ubl conjugation pathway</keyword>
<keyword evidence="7" id="KW-0479">Metal-binding</keyword>
<dbReference type="InterPro" id="IPR000011">
    <property type="entry name" value="UBQ/SUMO-activ_enz_E1-like"/>
</dbReference>
<feature type="region of interest" description="Disordered" evidence="8">
    <location>
        <begin position="1161"/>
        <end position="1198"/>
    </location>
</feature>
<evidence type="ECO:0000256" key="7">
    <source>
        <dbReference type="PROSITE-ProRule" id="PRU00042"/>
    </source>
</evidence>
<protein>
    <recommendedName>
        <fullName evidence="6">Ubiquitin-like 1-activating enzyme E1A</fullName>
    </recommendedName>
</protein>
<dbReference type="EMBL" id="QXFU01002098">
    <property type="protein sequence ID" value="KAE8990469.1"/>
    <property type="molecule type" value="Genomic_DNA"/>
</dbReference>
<evidence type="ECO:0000259" key="9">
    <source>
        <dbReference type="PROSITE" id="PS50157"/>
    </source>
</evidence>
<dbReference type="InterPro" id="IPR013087">
    <property type="entry name" value="Znf_C2H2_type"/>
</dbReference>
<dbReference type="Pfam" id="PF00899">
    <property type="entry name" value="ThiF"/>
    <property type="match status" value="1"/>
</dbReference>
<organism evidence="10 11">
    <name type="scientific">Phytophthora rubi</name>
    <dbReference type="NCBI Taxonomy" id="129364"/>
    <lineage>
        <taxon>Eukaryota</taxon>
        <taxon>Sar</taxon>
        <taxon>Stramenopiles</taxon>
        <taxon>Oomycota</taxon>
        <taxon>Peronosporomycetes</taxon>
        <taxon>Peronosporales</taxon>
        <taxon>Peronosporaceae</taxon>
        <taxon>Phytophthora</taxon>
    </lineage>
</organism>
<dbReference type="InterPro" id="IPR000048">
    <property type="entry name" value="IQ_motif_EF-hand-BS"/>
</dbReference>
<dbReference type="SMART" id="SM00015">
    <property type="entry name" value="IQ"/>
    <property type="match status" value="5"/>
</dbReference>
<evidence type="ECO:0000256" key="5">
    <source>
        <dbReference type="ARBA" id="ARBA00023242"/>
    </source>
</evidence>
<dbReference type="Gene3D" id="3.40.50.720">
    <property type="entry name" value="NAD(P)-binding Rossmann-like Domain"/>
    <property type="match status" value="1"/>
</dbReference>
<dbReference type="PROSITE" id="PS50096">
    <property type="entry name" value="IQ"/>
    <property type="match status" value="4"/>
</dbReference>
<dbReference type="GO" id="GO:0008270">
    <property type="term" value="F:zinc ion binding"/>
    <property type="evidence" value="ECO:0007669"/>
    <property type="project" value="UniProtKB-KW"/>
</dbReference>
<reference evidence="10 11" key="1">
    <citation type="submission" date="2018-09" db="EMBL/GenBank/DDBJ databases">
        <title>Genomic investigation of the strawberry pathogen Phytophthora fragariae indicates pathogenicity is determined by transcriptional variation in three key races.</title>
        <authorList>
            <person name="Adams T.M."/>
            <person name="Armitage A.D."/>
            <person name="Sobczyk M.K."/>
            <person name="Bates H.J."/>
            <person name="Dunwell J.M."/>
            <person name="Nellist C.F."/>
            <person name="Harrison R.J."/>
        </authorList>
    </citation>
    <scope>NUCLEOTIDE SEQUENCE [LARGE SCALE GENOMIC DNA]</scope>
    <source>
        <strain evidence="10 11">SCRP324</strain>
    </source>
</reference>
<dbReference type="Proteomes" id="UP000435112">
    <property type="component" value="Unassembled WGS sequence"/>
</dbReference>
<feature type="region of interest" description="Disordered" evidence="8">
    <location>
        <begin position="1339"/>
        <end position="1366"/>
    </location>
</feature>
<dbReference type="PANTHER" id="PTHR10953:SF162">
    <property type="entry name" value="SUMO-ACTIVATING ENZYME SUBUNIT 1"/>
    <property type="match status" value="1"/>
</dbReference>